<evidence type="ECO:0000256" key="2">
    <source>
        <dbReference type="ARBA" id="ARBA00022692"/>
    </source>
</evidence>
<dbReference type="OrthoDB" id="5296287at2759"/>
<dbReference type="CDD" id="cd17316">
    <property type="entry name" value="MFS_SV2_like"/>
    <property type="match status" value="1"/>
</dbReference>
<dbReference type="GO" id="GO:0015355">
    <property type="term" value="F:secondary active monocarboxylate transmembrane transporter activity"/>
    <property type="evidence" value="ECO:0007669"/>
    <property type="project" value="TreeGrafter"/>
</dbReference>
<dbReference type="InterPro" id="IPR020846">
    <property type="entry name" value="MFS_dom"/>
</dbReference>
<keyword evidence="8" id="KW-1185">Reference proteome</keyword>
<protein>
    <submittedName>
        <fullName evidence="7">Carboxylic acid transporter</fullName>
    </submittedName>
</protein>
<dbReference type="PROSITE" id="PS50850">
    <property type="entry name" value="MFS"/>
    <property type="match status" value="1"/>
</dbReference>
<dbReference type="GO" id="GO:0035879">
    <property type="term" value="P:plasma membrane lactate transport"/>
    <property type="evidence" value="ECO:0007669"/>
    <property type="project" value="TreeGrafter"/>
</dbReference>
<comment type="subcellular location">
    <subcellularLocation>
        <location evidence="1">Membrane</location>
        <topology evidence="1">Multi-pass membrane protein</topology>
    </subcellularLocation>
</comment>
<organism evidence="7 8">
    <name type="scientific">Gymnopus androsaceus JB14</name>
    <dbReference type="NCBI Taxonomy" id="1447944"/>
    <lineage>
        <taxon>Eukaryota</taxon>
        <taxon>Fungi</taxon>
        <taxon>Dikarya</taxon>
        <taxon>Basidiomycota</taxon>
        <taxon>Agaricomycotina</taxon>
        <taxon>Agaricomycetes</taxon>
        <taxon>Agaricomycetidae</taxon>
        <taxon>Agaricales</taxon>
        <taxon>Marasmiineae</taxon>
        <taxon>Omphalotaceae</taxon>
        <taxon>Gymnopus</taxon>
    </lineage>
</organism>
<evidence type="ECO:0000259" key="6">
    <source>
        <dbReference type="PROSITE" id="PS50850"/>
    </source>
</evidence>
<dbReference type="SUPFAM" id="SSF103473">
    <property type="entry name" value="MFS general substrate transporter"/>
    <property type="match status" value="1"/>
</dbReference>
<dbReference type="Gene3D" id="1.20.1250.20">
    <property type="entry name" value="MFS general substrate transporter like domains"/>
    <property type="match status" value="2"/>
</dbReference>
<accession>A0A6A4HN44</accession>
<feature type="transmembrane region" description="Helical" evidence="5">
    <location>
        <begin position="191"/>
        <end position="210"/>
    </location>
</feature>
<evidence type="ECO:0000313" key="8">
    <source>
        <dbReference type="Proteomes" id="UP000799118"/>
    </source>
</evidence>
<evidence type="ECO:0000313" key="7">
    <source>
        <dbReference type="EMBL" id="KAE9400382.1"/>
    </source>
</evidence>
<feature type="transmembrane region" description="Helical" evidence="5">
    <location>
        <begin position="286"/>
        <end position="303"/>
    </location>
</feature>
<sequence>MRTFKIPSQRRQQTPLLTVIAKLNWLQWSHFLVGFLAWSCDAMDFYSVSLSLSSLSSKFGKDTQDITTAITLSLLLRTAGAIVFGFLSDRFGRKWPLVINLLLVTILELGTSFVKTYAQFLGVRSLFGIGMGGIWGLAASTALENLPVEARGLASGFLQEGYALGCILAALVNLTLVSEKQAELGLDAWRALFWVASGLSFLTAIFTSLIPESYVFQKAKRESEGSSTRQKTRIFVEETKKMMRLHWGVFIYAFLLMTGFTFITHGSQDLYPTFLQKTKGFNERDSTLATLIGFCVSFCYGLFRRSYPILGAIIGGAFSGWVSQYIGRRLTLILYMILTGAMIPLWILPTSFGALSAGAFFLQFAAQGSGGVIPIQLEEVSPAAFRATFPGIAYQLGSMVSSASAQIEARGGDNIRIITLQPDGTVENVPDYGTVQGILMGAVAAFVLIVTFLGPENHGSHFEKHKAAFEMGGGGGEDDAYMDDGRDVEALGVEVDPDKGVLDITSYKEEESEEESKKD</sequence>
<dbReference type="InterPro" id="IPR036259">
    <property type="entry name" value="MFS_trans_sf"/>
</dbReference>
<keyword evidence="4 5" id="KW-0472">Membrane</keyword>
<dbReference type="PANTHER" id="PTHR23508:SF10">
    <property type="entry name" value="CARBOXYLIC ACID TRANSPORTER PROTEIN HOMOLOG"/>
    <property type="match status" value="1"/>
</dbReference>
<dbReference type="PANTHER" id="PTHR23508">
    <property type="entry name" value="CARBOXYLIC ACID TRANSPORTER PROTEIN HOMOLOG"/>
    <property type="match status" value="1"/>
</dbReference>
<dbReference type="Proteomes" id="UP000799118">
    <property type="component" value="Unassembled WGS sequence"/>
</dbReference>
<evidence type="ECO:0000256" key="4">
    <source>
        <dbReference type="ARBA" id="ARBA00023136"/>
    </source>
</evidence>
<feature type="transmembrane region" description="Helical" evidence="5">
    <location>
        <begin position="333"/>
        <end position="362"/>
    </location>
</feature>
<evidence type="ECO:0000256" key="5">
    <source>
        <dbReference type="SAM" id="Phobius"/>
    </source>
</evidence>
<dbReference type="InterPro" id="IPR011701">
    <property type="entry name" value="MFS"/>
</dbReference>
<reference evidence="7" key="1">
    <citation type="journal article" date="2019" name="Environ. Microbiol.">
        <title>Fungal ecological strategies reflected in gene transcription - a case study of two litter decomposers.</title>
        <authorList>
            <person name="Barbi F."/>
            <person name="Kohler A."/>
            <person name="Barry K."/>
            <person name="Baskaran P."/>
            <person name="Daum C."/>
            <person name="Fauchery L."/>
            <person name="Ihrmark K."/>
            <person name="Kuo A."/>
            <person name="LaButti K."/>
            <person name="Lipzen A."/>
            <person name="Morin E."/>
            <person name="Grigoriev I.V."/>
            <person name="Henrissat B."/>
            <person name="Lindahl B."/>
            <person name="Martin F."/>
        </authorList>
    </citation>
    <scope>NUCLEOTIDE SEQUENCE</scope>
    <source>
        <strain evidence="7">JB14</strain>
    </source>
</reference>
<feature type="transmembrane region" description="Helical" evidence="5">
    <location>
        <begin position="162"/>
        <end position="179"/>
    </location>
</feature>
<dbReference type="GO" id="GO:0005886">
    <property type="term" value="C:plasma membrane"/>
    <property type="evidence" value="ECO:0007669"/>
    <property type="project" value="TreeGrafter"/>
</dbReference>
<keyword evidence="3 5" id="KW-1133">Transmembrane helix</keyword>
<feature type="transmembrane region" description="Helical" evidence="5">
    <location>
        <begin position="435"/>
        <end position="454"/>
    </location>
</feature>
<keyword evidence="2 5" id="KW-0812">Transmembrane</keyword>
<proteinExistence type="predicted"/>
<feature type="transmembrane region" description="Helical" evidence="5">
    <location>
        <begin position="121"/>
        <end position="142"/>
    </location>
</feature>
<gene>
    <name evidence="7" type="ORF">BT96DRAFT_881382</name>
</gene>
<feature type="transmembrane region" description="Helical" evidence="5">
    <location>
        <begin position="94"/>
        <end position="114"/>
    </location>
</feature>
<evidence type="ECO:0000256" key="3">
    <source>
        <dbReference type="ARBA" id="ARBA00022989"/>
    </source>
</evidence>
<evidence type="ECO:0000256" key="1">
    <source>
        <dbReference type="ARBA" id="ARBA00004141"/>
    </source>
</evidence>
<feature type="transmembrane region" description="Helical" evidence="5">
    <location>
        <begin position="245"/>
        <end position="265"/>
    </location>
</feature>
<dbReference type="AlphaFoldDB" id="A0A6A4HN44"/>
<dbReference type="EMBL" id="ML769457">
    <property type="protein sequence ID" value="KAE9400382.1"/>
    <property type="molecule type" value="Genomic_DNA"/>
</dbReference>
<name>A0A6A4HN44_9AGAR</name>
<feature type="transmembrane region" description="Helical" evidence="5">
    <location>
        <begin position="25"/>
        <end position="46"/>
    </location>
</feature>
<feature type="transmembrane region" description="Helical" evidence="5">
    <location>
        <begin position="66"/>
        <end position="88"/>
    </location>
</feature>
<dbReference type="Pfam" id="PF07690">
    <property type="entry name" value="MFS_1"/>
    <property type="match status" value="1"/>
</dbReference>
<feature type="domain" description="Major facilitator superfamily (MFS) profile" evidence="6">
    <location>
        <begin position="30"/>
        <end position="458"/>
    </location>
</feature>